<dbReference type="Proteomes" id="UP000037210">
    <property type="component" value="Unassembled WGS sequence"/>
</dbReference>
<dbReference type="AlphaFoldDB" id="A0A0M0BK83"/>
<gene>
    <name evidence="6" type="primary">purC</name>
    <name evidence="8" type="ORF">AC482_07425</name>
</gene>
<dbReference type="InterPro" id="IPR028923">
    <property type="entry name" value="SAICAR_synt/ADE2_N"/>
</dbReference>
<dbReference type="CDD" id="cd01414">
    <property type="entry name" value="SAICAR_synt_Sc"/>
    <property type="match status" value="1"/>
</dbReference>
<dbReference type="Gene3D" id="3.30.470.20">
    <property type="entry name" value="ATP-grasp fold, B domain"/>
    <property type="match status" value="1"/>
</dbReference>
<comment type="catalytic activity">
    <reaction evidence="6">
        <text>5-amino-1-(5-phospho-D-ribosyl)imidazole-4-carboxylate + L-aspartate + ATP = (2S)-2-[5-amino-1-(5-phospho-beta-D-ribosyl)imidazole-4-carboxamido]succinate + ADP + phosphate + 2 H(+)</text>
        <dbReference type="Rhea" id="RHEA:22628"/>
        <dbReference type="ChEBI" id="CHEBI:15378"/>
        <dbReference type="ChEBI" id="CHEBI:29991"/>
        <dbReference type="ChEBI" id="CHEBI:30616"/>
        <dbReference type="ChEBI" id="CHEBI:43474"/>
        <dbReference type="ChEBI" id="CHEBI:58443"/>
        <dbReference type="ChEBI" id="CHEBI:77657"/>
        <dbReference type="ChEBI" id="CHEBI:456216"/>
        <dbReference type="EC" id="6.3.2.6"/>
    </reaction>
</comment>
<dbReference type="HAMAP" id="MF_00137">
    <property type="entry name" value="SAICAR_synth"/>
    <property type="match status" value="1"/>
</dbReference>
<dbReference type="UniPathway" id="UPA00074">
    <property type="reaction ID" value="UER00131"/>
</dbReference>
<comment type="similarity">
    <text evidence="6">Belongs to the SAICAR synthetase family.</text>
</comment>
<keyword evidence="2 6" id="KW-0436">Ligase</keyword>
<dbReference type="PROSITE" id="PS01058">
    <property type="entry name" value="SAICAR_SYNTHETASE_2"/>
    <property type="match status" value="1"/>
</dbReference>
<comment type="pathway">
    <text evidence="1 6">Purine metabolism; IMP biosynthesis via de novo pathway; 5-amino-1-(5-phospho-D-ribosyl)imidazole-4-carboxamide from 5-amino-1-(5-phospho-D-ribosyl)imidazole-4-carboxylate: step 1/2.</text>
</comment>
<organism evidence="8 9">
    <name type="scientific">miscellaneous Crenarchaeota group-15 archaeon DG-45</name>
    <dbReference type="NCBI Taxonomy" id="1685127"/>
    <lineage>
        <taxon>Archaea</taxon>
        <taxon>Candidatus Bathyarchaeota</taxon>
        <taxon>MCG-15</taxon>
    </lineage>
</organism>
<dbReference type="SUPFAM" id="SSF56104">
    <property type="entry name" value="SAICAR synthase-like"/>
    <property type="match status" value="1"/>
</dbReference>
<evidence type="ECO:0000256" key="3">
    <source>
        <dbReference type="ARBA" id="ARBA00022741"/>
    </source>
</evidence>
<evidence type="ECO:0000256" key="6">
    <source>
        <dbReference type="HAMAP-Rule" id="MF_00137"/>
    </source>
</evidence>
<dbReference type="PANTHER" id="PTHR43700:SF1">
    <property type="entry name" value="PHOSPHORIBOSYLAMINOIMIDAZOLE-SUCCINOCARBOXAMIDE SYNTHASE"/>
    <property type="match status" value="1"/>
</dbReference>
<comment type="caution">
    <text evidence="8">The sequence shown here is derived from an EMBL/GenBank/DDBJ whole genome shotgun (WGS) entry which is preliminary data.</text>
</comment>
<evidence type="ECO:0000313" key="8">
    <source>
        <dbReference type="EMBL" id="KON28992.1"/>
    </source>
</evidence>
<sequence>MVEVLRASDRVGPGRPPRRGKVRDVYDLGREMLIVTTDRISAFDVVYPTLIPHKGESLHALSVHWFGRTAGLFPNHFLESVDGRAMRVLKAERIDIEWVCRAYLYGSAWRAYRDGARVISGVEVPDGLAMAEELPEVILTPTTKSETGHDLEISRTEALDAGLVTRDEWGELEEATHRLFGFYRSEAGRRGIIIPDFKLEFGRHQGRLIQIDEPPTHDSARFWAEELYEAGRPQEAHCLDKEFLREYSRRVGYAGDGEPPEIAGPALREVSKRCVASYEVLSGRRGLADFDLRTVDEVMEELAA</sequence>
<keyword evidence="4 6" id="KW-0658">Purine biosynthesis</keyword>
<evidence type="ECO:0000313" key="9">
    <source>
        <dbReference type="Proteomes" id="UP000037210"/>
    </source>
</evidence>
<dbReference type="GO" id="GO:0006189">
    <property type="term" value="P:'de novo' IMP biosynthetic process"/>
    <property type="evidence" value="ECO:0007669"/>
    <property type="project" value="UniProtKB-UniRule"/>
</dbReference>
<evidence type="ECO:0000256" key="1">
    <source>
        <dbReference type="ARBA" id="ARBA00004672"/>
    </source>
</evidence>
<proteinExistence type="inferred from homology"/>
<evidence type="ECO:0000256" key="5">
    <source>
        <dbReference type="ARBA" id="ARBA00022840"/>
    </source>
</evidence>
<dbReference type="GO" id="GO:0005524">
    <property type="term" value="F:ATP binding"/>
    <property type="evidence" value="ECO:0007669"/>
    <property type="project" value="UniProtKB-KW"/>
</dbReference>
<dbReference type="Gene3D" id="3.30.200.20">
    <property type="entry name" value="Phosphorylase Kinase, domain 1"/>
    <property type="match status" value="1"/>
</dbReference>
<reference evidence="8 9" key="1">
    <citation type="submission" date="2015-06" db="EMBL/GenBank/DDBJ databases">
        <title>New insights into the roles of widespread benthic archaea in carbon and nitrogen cycling.</title>
        <authorList>
            <person name="Lazar C.S."/>
            <person name="Baker B.J."/>
            <person name="Seitz K.W."/>
            <person name="Hyde A.S."/>
            <person name="Dick G.J."/>
            <person name="Hinrichs K.-U."/>
            <person name="Teske A.P."/>
        </authorList>
    </citation>
    <scope>NUCLEOTIDE SEQUENCE [LARGE SCALE GENOMIC DNA]</scope>
    <source>
        <strain evidence="8">DG-45</strain>
    </source>
</reference>
<dbReference type="Pfam" id="PF01259">
    <property type="entry name" value="SAICAR_synt"/>
    <property type="match status" value="1"/>
</dbReference>
<dbReference type="GO" id="GO:0004639">
    <property type="term" value="F:phosphoribosylaminoimidazolesuccinocarboxamide synthase activity"/>
    <property type="evidence" value="ECO:0007669"/>
    <property type="project" value="UniProtKB-UniRule"/>
</dbReference>
<evidence type="ECO:0000256" key="4">
    <source>
        <dbReference type="ARBA" id="ARBA00022755"/>
    </source>
</evidence>
<dbReference type="EMBL" id="LFWZ01000077">
    <property type="protein sequence ID" value="KON28992.1"/>
    <property type="molecule type" value="Genomic_DNA"/>
</dbReference>
<dbReference type="GO" id="GO:0005737">
    <property type="term" value="C:cytoplasm"/>
    <property type="evidence" value="ECO:0007669"/>
    <property type="project" value="TreeGrafter"/>
</dbReference>
<evidence type="ECO:0000256" key="2">
    <source>
        <dbReference type="ARBA" id="ARBA00022598"/>
    </source>
</evidence>
<dbReference type="PANTHER" id="PTHR43700">
    <property type="entry name" value="PHOSPHORIBOSYLAMINOIMIDAZOLE-SUCCINOCARBOXAMIDE SYNTHASE"/>
    <property type="match status" value="1"/>
</dbReference>
<feature type="domain" description="SAICAR synthetase/ADE2 N-terminal" evidence="7">
    <location>
        <begin position="19"/>
        <end position="254"/>
    </location>
</feature>
<keyword evidence="3 6" id="KW-0547">Nucleotide-binding</keyword>
<name>A0A0M0BK83_9ARCH</name>
<evidence type="ECO:0000259" key="7">
    <source>
        <dbReference type="Pfam" id="PF01259"/>
    </source>
</evidence>
<dbReference type="PATRIC" id="fig|1685127.3.peg.885"/>
<keyword evidence="5 6" id="KW-0067">ATP-binding</keyword>
<dbReference type="EC" id="6.3.2.6" evidence="6"/>
<accession>A0A0M0BK83</accession>
<protein>
    <recommendedName>
        <fullName evidence="6">Phosphoribosylaminoimidazole-succinocarboxamide synthase</fullName>
        <ecNumber evidence="6">6.3.2.6</ecNumber>
    </recommendedName>
    <alternativeName>
        <fullName evidence="6">SAICAR synthetase</fullName>
    </alternativeName>
</protein>
<dbReference type="InterPro" id="IPR018236">
    <property type="entry name" value="SAICAR_synthetase_CS"/>
</dbReference>